<dbReference type="Proteomes" id="UP001642502">
    <property type="component" value="Unassembled WGS sequence"/>
</dbReference>
<dbReference type="InterPro" id="IPR007946">
    <property type="entry name" value="AAR2"/>
</dbReference>
<evidence type="ECO:0000259" key="3">
    <source>
        <dbReference type="Pfam" id="PF05282"/>
    </source>
</evidence>
<evidence type="ECO:0000313" key="5">
    <source>
        <dbReference type="EMBL" id="CAK7270900.1"/>
    </source>
</evidence>
<dbReference type="PANTHER" id="PTHR12689:SF4">
    <property type="entry name" value="PROTEIN AAR2 HOMOLOG"/>
    <property type="match status" value="1"/>
</dbReference>
<evidence type="ECO:0000256" key="2">
    <source>
        <dbReference type="SAM" id="MobiDB-lite"/>
    </source>
</evidence>
<comment type="caution">
    <text evidence="5">The sequence shown here is derived from an EMBL/GenBank/DDBJ whole genome shotgun (WGS) entry which is preliminary data.</text>
</comment>
<dbReference type="Pfam" id="PF05282">
    <property type="entry name" value="AAR2"/>
    <property type="match status" value="1"/>
</dbReference>
<feature type="domain" description="AAR2 N-terminal" evidence="4">
    <location>
        <begin position="108"/>
        <end position="277"/>
    </location>
</feature>
<feature type="compositionally biased region" description="Acidic residues" evidence="2">
    <location>
        <begin position="582"/>
        <end position="592"/>
    </location>
</feature>
<feature type="compositionally biased region" description="Polar residues" evidence="2">
    <location>
        <begin position="350"/>
        <end position="364"/>
    </location>
</feature>
<dbReference type="PANTHER" id="PTHR12689">
    <property type="entry name" value="A1 CISTRON SPLICING FACTOR AAR2-RELATED"/>
    <property type="match status" value="1"/>
</dbReference>
<reference evidence="5 6" key="1">
    <citation type="submission" date="2024-01" db="EMBL/GenBank/DDBJ databases">
        <authorList>
            <person name="Allen C."/>
            <person name="Tagirdzhanova G."/>
        </authorList>
    </citation>
    <scope>NUCLEOTIDE SEQUENCE [LARGE SCALE GENOMIC DNA]</scope>
    <source>
        <strain evidence="5 6">CBS 119000</strain>
    </source>
</reference>
<comment type="similarity">
    <text evidence="1">Belongs to the AAR2 family.</text>
</comment>
<gene>
    <name evidence="5" type="ORF">SEPCBS119000_004322</name>
</gene>
<dbReference type="InterPro" id="IPR038514">
    <property type="entry name" value="AAR2_C_sf"/>
</dbReference>
<evidence type="ECO:0000313" key="6">
    <source>
        <dbReference type="Proteomes" id="UP001642502"/>
    </source>
</evidence>
<evidence type="ECO:0000256" key="1">
    <source>
        <dbReference type="ARBA" id="ARBA00006281"/>
    </source>
</evidence>
<feature type="domain" description="AAR2 C-terminal" evidence="3">
    <location>
        <begin position="361"/>
        <end position="549"/>
    </location>
</feature>
<evidence type="ECO:0000259" key="4">
    <source>
        <dbReference type="Pfam" id="PF20981"/>
    </source>
</evidence>
<name>A0ABP0DRI0_9PEZI</name>
<feature type="compositionally biased region" description="Basic and acidic residues" evidence="2">
    <location>
        <begin position="568"/>
        <end position="581"/>
    </location>
</feature>
<organism evidence="5 6">
    <name type="scientific">Sporothrix epigloea</name>
    <dbReference type="NCBI Taxonomy" id="1892477"/>
    <lineage>
        <taxon>Eukaryota</taxon>
        <taxon>Fungi</taxon>
        <taxon>Dikarya</taxon>
        <taxon>Ascomycota</taxon>
        <taxon>Pezizomycotina</taxon>
        <taxon>Sordariomycetes</taxon>
        <taxon>Sordariomycetidae</taxon>
        <taxon>Ophiostomatales</taxon>
        <taxon>Ophiostomataceae</taxon>
        <taxon>Sporothrix</taxon>
    </lineage>
</organism>
<dbReference type="Gene3D" id="2.60.34.20">
    <property type="match status" value="1"/>
</dbReference>
<dbReference type="CDD" id="cd13778">
    <property type="entry name" value="Aar2_C"/>
    <property type="match status" value="1"/>
</dbReference>
<protein>
    <submittedName>
        <fullName evidence="5">Uncharacterized protein</fullName>
    </submittedName>
</protein>
<accession>A0ABP0DRI0</accession>
<keyword evidence="6" id="KW-1185">Reference proteome</keyword>
<dbReference type="InterPro" id="IPR033647">
    <property type="entry name" value="Aar2_N"/>
</dbReference>
<dbReference type="Gene3D" id="1.25.40.550">
    <property type="entry name" value="Aar2, C-terminal domain-like"/>
    <property type="match status" value="1"/>
</dbReference>
<feature type="region of interest" description="Disordered" evidence="2">
    <location>
        <begin position="345"/>
        <end position="366"/>
    </location>
</feature>
<proteinExistence type="inferred from homology"/>
<sequence length="640" mass="68446">MDGNDAGSSTSVQETLAADLVIGATSTINRIDSNGSGGSSSAFNKNRPLAKSNSVVSHKSIPFLGAYPIGHLKAHQVPVVEADSPDDCNGVEAKVVANSPGTHPTIHGDTFVLLSLPNEAHVGCDSTALVVKKTADAEVSFLGFRNLPPGAHLVWLSAPGVMIRQGYWFVTRPPADSASASQHGAVRIKQWDRYNEVLGECASQYEAQSLATDLSSIYPRLLAYNSKISAEAGNANKLSEPSYPSSPLPNGRLASSEAGLWSSLVSCISEELLARVMAGGRIAAEPIHTEWPVSTNDTVQGEMAIPLRSISSQLWGNSGGTEFTFYFSKDDVDPYRLLASRDKAAPASSDGASTFSETPSTTATHRTEEAGLVDTTERIAVLLQQQAPHGLCDKDLVGELQFAFLTGTLLCNLSCLEQWWHLVLKVYLRAHSLVTRRPVLCRMVFQTLHDQFLFLERHVAGGFLGHSSSTGRVNSTADALSGAADAGGASLFEAKPHGAMRLQASLTDFKRHLNETLLGLGKAASADEAAAGEAFASLEASLWKYGWDLRSDYASGGSGNNSSGMDGNDDRGGRLGDPADRDDSDGEMDYYEEAIQRTTSSRREPHRHHTGLSDTDSDSDQPVLVELDQDGREIGLVSWK</sequence>
<dbReference type="InterPro" id="IPR033648">
    <property type="entry name" value="AAR2_C"/>
</dbReference>
<dbReference type="Pfam" id="PF20981">
    <property type="entry name" value="AAR2_1st"/>
    <property type="match status" value="1"/>
</dbReference>
<dbReference type="CDD" id="cd13777">
    <property type="entry name" value="Aar2_N"/>
    <property type="match status" value="1"/>
</dbReference>
<dbReference type="InterPro" id="IPR038516">
    <property type="entry name" value="AAR2_N_sf"/>
</dbReference>
<dbReference type="EMBL" id="CAWUON010000065">
    <property type="protein sequence ID" value="CAK7270900.1"/>
    <property type="molecule type" value="Genomic_DNA"/>
</dbReference>
<feature type="region of interest" description="Disordered" evidence="2">
    <location>
        <begin position="556"/>
        <end position="623"/>
    </location>
</feature>